<proteinExistence type="predicted"/>
<reference evidence="2" key="1">
    <citation type="submission" date="2021-02" db="EMBL/GenBank/DDBJ databases">
        <authorList>
            <person name="Dougan E. K."/>
            <person name="Rhodes N."/>
            <person name="Thang M."/>
            <person name="Chan C."/>
        </authorList>
    </citation>
    <scope>NUCLEOTIDE SEQUENCE</scope>
</reference>
<comment type="caution">
    <text evidence="2">The sequence shown here is derived from an EMBL/GenBank/DDBJ whole genome shotgun (WGS) entry which is preliminary data.</text>
</comment>
<keyword evidence="3" id="KW-1185">Reference proteome</keyword>
<evidence type="ECO:0000313" key="2">
    <source>
        <dbReference type="EMBL" id="CAE7852531.1"/>
    </source>
</evidence>
<protein>
    <submittedName>
        <fullName evidence="2">Uncharacterized protein</fullName>
    </submittedName>
</protein>
<evidence type="ECO:0000313" key="3">
    <source>
        <dbReference type="Proteomes" id="UP000601435"/>
    </source>
</evidence>
<sequence>MAATSPLLDAEPAWLQGLQQELHTIVQTQKQMAQQMQDSGRDLSRIQEGIRSLSVGQETLTKRADEQEAALAQMRKEFKELERDLQELKSAPPTRNASPVTTPRGAPARSNSPRFDSDGQREVDELQLVVGGWVEAKREHVESDVRAMFEQLNALPLLKAVFVPYVRSSFCRVELFYTDDNIWAQRKLQTMVLQHLKAMTFVSRVPGQERSTFWFSRNRTPRERAKIRAILQVQSLCQKYLGDHAVDRDWRGKVWANGTQVLFHVEKDRRPEQTLMLVDARGNETGWFLNVKMLEARLGEVGDVRDVELGKHAEKLFQIAGKDFVGYVANPMLCHRMHAAKGVVSFFFVQDALMLHRRAGEVLIGHDLNQDAHAHVDSFDGMLHYRLTGAELSFWKRPDLRVALPPRQTLCGKWNLDLDEFFAQLQDQDPPEVKELIDRRKRMCDVDSKAALMQEIHLLRRQARRSAAGSFTDGSYIQRAGGLAQAAKDLHHFYLQKYSSTEAALSGQEMQQLFDVHAQQPVLPVTKQEVSEALARCKNGVSAGLDGVTFEGLRVLVTRDERNRIPEYFTRLLALVAQVLDGITAAQSVMTLVRKTTGSPCKAIQLAKLCFGTSVVVEEMEALFPVWSEFIQGDNADSSAPADRLFGKGEAKVVADRVTLQDLRQLASSMMELRSSFTFGAYVRVKTGVHSETKDFPQLVSVFTRYIRQQFPDAPFLTFRLQMNEGTSPHKDAQNTYLPSLICNLSPGAPGGTWVEDSRGTHLKSCSDGEVRRGCVIQGESYRISARKYWHAAVLDDDARIVLIGWVPAGWKHLAPADVNWLKGVGFVLPTETAEDRAELSDWRGVGLVQSGICETLLKRSVWKAGMLRQSPPVCICLSSDEATRAFLETPGSRAQMVDVLSGWWSSLPEEWLALVLMGGLLWLVLLVQAHHARTLLTRTMTAVLGVDSRLQQLEAEVLVWRTSAMVAQGTSATPPDADGGDTTMHAEFDLHAQFVLACQDVRGMTMTTQHACDWMGSATKLISAQHDELGDLTRAHIELSKAVNKMLDDAATTRTAGSSPADSIPASWVQELKDALAPSVKAMKDLKSLVESGLNGVNQQLADQDLTPFKDTLKDFFIRFEDGCEKLTKGLELLKQGAPNTAGGANQQVLDALGAMKTVLQNLGAPSKEVLDAVATVKGAVDRCTQQGEKVEQVARAKTTSIYEEVGLLKGQNSQLHKDGYALMKSLEKKMEHQSAILDGFAGSLAQLTAAFGRPPVDSSGVTRLLDTSLSQGEMLKELEGHVGQMREMHMMNFCS</sequence>
<organism evidence="2 3">
    <name type="scientific">Symbiodinium necroappetens</name>
    <dbReference type="NCBI Taxonomy" id="1628268"/>
    <lineage>
        <taxon>Eukaryota</taxon>
        <taxon>Sar</taxon>
        <taxon>Alveolata</taxon>
        <taxon>Dinophyceae</taxon>
        <taxon>Suessiales</taxon>
        <taxon>Symbiodiniaceae</taxon>
        <taxon>Symbiodinium</taxon>
    </lineage>
</organism>
<evidence type="ECO:0000256" key="1">
    <source>
        <dbReference type="SAM" id="MobiDB-lite"/>
    </source>
</evidence>
<feature type="region of interest" description="Disordered" evidence="1">
    <location>
        <begin position="86"/>
        <end position="121"/>
    </location>
</feature>
<gene>
    <name evidence="2" type="ORF">SNEC2469_LOCUS26505</name>
</gene>
<dbReference type="EMBL" id="CAJNJA010054075">
    <property type="protein sequence ID" value="CAE7852531.1"/>
    <property type="molecule type" value="Genomic_DNA"/>
</dbReference>
<accession>A0A813A5C6</accession>
<dbReference type="Proteomes" id="UP000601435">
    <property type="component" value="Unassembled WGS sequence"/>
</dbReference>
<name>A0A813A5C6_9DINO</name>